<dbReference type="PIRSF" id="PIRSF018266">
    <property type="entry name" value="FecR"/>
    <property type="match status" value="1"/>
</dbReference>
<dbReference type="InterPro" id="IPR032623">
    <property type="entry name" value="FecR_N"/>
</dbReference>
<keyword evidence="4" id="KW-1185">Reference proteome</keyword>
<evidence type="ECO:0000313" key="3">
    <source>
        <dbReference type="EMBL" id="TCK07472.1"/>
    </source>
</evidence>
<accession>A0A4R1GSA3</accession>
<evidence type="ECO:0000259" key="2">
    <source>
        <dbReference type="Pfam" id="PF16220"/>
    </source>
</evidence>
<gene>
    <name evidence="3" type="ORF">CLV83_2341</name>
</gene>
<feature type="domain" description="FecR N-terminal" evidence="2">
    <location>
        <begin position="15"/>
        <end position="56"/>
    </location>
</feature>
<protein>
    <submittedName>
        <fullName evidence="3">FecR family protein</fullName>
    </submittedName>
</protein>
<dbReference type="AlphaFoldDB" id="A0A4R1GSA3"/>
<evidence type="ECO:0000259" key="1">
    <source>
        <dbReference type="Pfam" id="PF04773"/>
    </source>
</evidence>
<dbReference type="RefSeq" id="WP_132292147.1">
    <property type="nucleotide sequence ID" value="NZ_SMFU01000008.1"/>
</dbReference>
<dbReference type="OrthoDB" id="7032198at2"/>
<dbReference type="Pfam" id="PF04773">
    <property type="entry name" value="FecR"/>
    <property type="match status" value="1"/>
</dbReference>
<comment type="caution">
    <text evidence="3">The sequence shown here is derived from an EMBL/GenBank/DDBJ whole genome shotgun (WGS) entry which is preliminary data.</text>
</comment>
<reference evidence="3 4" key="1">
    <citation type="submission" date="2019-03" db="EMBL/GenBank/DDBJ databases">
        <title>Genomic Encyclopedia of Archaeal and Bacterial Type Strains, Phase II (KMG-II): from individual species to whole genera.</title>
        <authorList>
            <person name="Goeker M."/>
        </authorList>
    </citation>
    <scope>NUCLEOTIDE SEQUENCE [LARGE SCALE GENOMIC DNA]</scope>
    <source>
        <strain evidence="3 4">DSM 27697</strain>
    </source>
</reference>
<dbReference type="Proteomes" id="UP000294546">
    <property type="component" value="Unassembled WGS sequence"/>
</dbReference>
<dbReference type="PANTHER" id="PTHR30273">
    <property type="entry name" value="PERIPLASMIC SIGNAL SENSOR AND SIGMA FACTOR ACTIVATOR FECR-RELATED"/>
    <property type="match status" value="1"/>
</dbReference>
<feature type="domain" description="FecR protein" evidence="1">
    <location>
        <begin position="111"/>
        <end position="201"/>
    </location>
</feature>
<evidence type="ECO:0000313" key="4">
    <source>
        <dbReference type="Proteomes" id="UP000294546"/>
    </source>
</evidence>
<dbReference type="Gene3D" id="2.60.120.1440">
    <property type="match status" value="1"/>
</dbReference>
<dbReference type="PANTHER" id="PTHR30273:SF2">
    <property type="entry name" value="PROTEIN FECR"/>
    <property type="match status" value="1"/>
</dbReference>
<name>A0A4R1GSA3_9GAMM</name>
<dbReference type="Pfam" id="PF16220">
    <property type="entry name" value="DUF4880"/>
    <property type="match status" value="1"/>
</dbReference>
<dbReference type="InterPro" id="IPR012373">
    <property type="entry name" value="Ferrdict_sens_TM"/>
</dbReference>
<organism evidence="3 4">
    <name type="scientific">Marinobacterium mangrovicola</name>
    <dbReference type="NCBI Taxonomy" id="1476959"/>
    <lineage>
        <taxon>Bacteria</taxon>
        <taxon>Pseudomonadati</taxon>
        <taxon>Pseudomonadota</taxon>
        <taxon>Gammaproteobacteria</taxon>
        <taxon>Oceanospirillales</taxon>
        <taxon>Oceanospirillaceae</taxon>
        <taxon>Marinobacterium</taxon>
    </lineage>
</organism>
<proteinExistence type="predicted"/>
<dbReference type="GO" id="GO:0016989">
    <property type="term" value="F:sigma factor antagonist activity"/>
    <property type="evidence" value="ECO:0007669"/>
    <property type="project" value="TreeGrafter"/>
</dbReference>
<dbReference type="EMBL" id="SMFU01000008">
    <property type="protein sequence ID" value="TCK07472.1"/>
    <property type="molecule type" value="Genomic_DNA"/>
</dbReference>
<dbReference type="InterPro" id="IPR006860">
    <property type="entry name" value="FecR"/>
</dbReference>
<sequence length="317" mass="35263">MGANTGSELNPSTLREAAQWFARINDEAVDSATTAEWQRWLESSAENRRAWSKVEAIDNQIRAVNTPPARSALNAPAISRRRMLKTLAVFAIGTPLTARLGWQLSEPLRADFSTGTGEIKQHRLADGTDLWLNTDSAVKLRFTPESRRIELLSGEIAIQTGKDSRPLTVKTAHGVLQPLGTRFNVHQQRDGVELQVYQGRVAIKPAESEEVRIITAGNKARFNRHEVSHSSAADQTRAKWTQGLLVTDGLTLKQVVDQLARYRHGYLGIDDEVADLRLVGAFPLQESDSVLAALEQSLPIKVVRLTPWWVKIQPLQK</sequence>